<reference evidence="4 5" key="1">
    <citation type="journal article" date="2012" name="Science">
        <title>The Paleozoic origin of enzymatic lignin decomposition reconstructed from 31 fungal genomes.</title>
        <authorList>
            <person name="Floudas D."/>
            <person name="Binder M."/>
            <person name="Riley R."/>
            <person name="Barry K."/>
            <person name="Blanchette R.A."/>
            <person name="Henrissat B."/>
            <person name="Martinez A.T."/>
            <person name="Otillar R."/>
            <person name="Spatafora J.W."/>
            <person name="Yadav J.S."/>
            <person name="Aerts A."/>
            <person name="Benoit I."/>
            <person name="Boyd A."/>
            <person name="Carlson A."/>
            <person name="Copeland A."/>
            <person name="Coutinho P.M."/>
            <person name="de Vries R.P."/>
            <person name="Ferreira P."/>
            <person name="Findley K."/>
            <person name="Foster B."/>
            <person name="Gaskell J."/>
            <person name="Glotzer D."/>
            <person name="Gorecki P."/>
            <person name="Heitman J."/>
            <person name="Hesse C."/>
            <person name="Hori C."/>
            <person name="Igarashi K."/>
            <person name="Jurgens J.A."/>
            <person name="Kallen N."/>
            <person name="Kersten P."/>
            <person name="Kohler A."/>
            <person name="Kuees U."/>
            <person name="Kumar T.K.A."/>
            <person name="Kuo A."/>
            <person name="LaButti K."/>
            <person name="Larrondo L.F."/>
            <person name="Lindquist E."/>
            <person name="Ling A."/>
            <person name="Lombard V."/>
            <person name="Lucas S."/>
            <person name="Lundell T."/>
            <person name="Martin R."/>
            <person name="McLaughlin D.J."/>
            <person name="Morgenstern I."/>
            <person name="Morin E."/>
            <person name="Murat C."/>
            <person name="Nagy L.G."/>
            <person name="Nolan M."/>
            <person name="Ohm R.A."/>
            <person name="Patyshakuliyeva A."/>
            <person name="Rokas A."/>
            <person name="Ruiz-Duenas F.J."/>
            <person name="Sabat G."/>
            <person name="Salamov A."/>
            <person name="Samejima M."/>
            <person name="Schmutz J."/>
            <person name="Slot J.C."/>
            <person name="St John F."/>
            <person name="Stenlid J."/>
            <person name="Sun H."/>
            <person name="Sun S."/>
            <person name="Syed K."/>
            <person name="Tsang A."/>
            <person name="Wiebenga A."/>
            <person name="Young D."/>
            <person name="Pisabarro A."/>
            <person name="Eastwood D.C."/>
            <person name="Martin F."/>
            <person name="Cullen D."/>
            <person name="Grigoriev I.V."/>
            <person name="Hibbett D.S."/>
        </authorList>
    </citation>
    <scope>NUCLEOTIDE SEQUENCE [LARGE SCALE GENOMIC DNA]</scope>
    <source>
        <strain evidence="4 5">ATCC 11539</strain>
    </source>
</reference>
<feature type="domain" description="Polyketide synthase-like phosphopantetheine-binding" evidence="3">
    <location>
        <begin position="516"/>
        <end position="599"/>
    </location>
</feature>
<keyword evidence="5" id="KW-1185">Reference proteome</keyword>
<evidence type="ECO:0000313" key="5">
    <source>
        <dbReference type="Proteomes" id="UP000030669"/>
    </source>
</evidence>
<dbReference type="KEGG" id="gtr:GLOTRDRAFT_65043"/>
<dbReference type="RefSeq" id="XP_007869410.1">
    <property type="nucleotide sequence ID" value="XM_007871219.1"/>
</dbReference>
<evidence type="ECO:0000256" key="2">
    <source>
        <dbReference type="ARBA" id="ARBA00022553"/>
    </source>
</evidence>
<dbReference type="EMBL" id="KB469308">
    <property type="protein sequence ID" value="EPQ52234.1"/>
    <property type="molecule type" value="Genomic_DNA"/>
</dbReference>
<dbReference type="Proteomes" id="UP000030669">
    <property type="component" value="Unassembled WGS sequence"/>
</dbReference>
<dbReference type="InterPro" id="IPR051414">
    <property type="entry name" value="Adenylate-forming_Reductase"/>
</dbReference>
<dbReference type="InterPro" id="IPR036736">
    <property type="entry name" value="ACP-like_sf"/>
</dbReference>
<gene>
    <name evidence="4" type="ORF">GLOTRDRAFT_65043</name>
</gene>
<dbReference type="AlphaFoldDB" id="S7RI04"/>
<keyword evidence="2" id="KW-0597">Phosphoprotein</keyword>
<dbReference type="InterPro" id="IPR042099">
    <property type="entry name" value="ANL_N_sf"/>
</dbReference>
<sequence length="1030" mass="112978">MAHIVRPEPASGAREVVALMMNTDTLMYTTTMMAVVRAGLIPYPMSIRNPPATVAHLLQKTSCHRLITTSSSLGSIVAGVQAELASVDYQLQVKELPSLFDAFPYLGHEKSSDPSIPYPRLNHSKMDDIVTYLHSSGSTGLPKSIPHTNKTVLGWFAVALDMFRYPRHLKFGVPHLPTFHVLGAAFQVWYPLLAGTTVAFFTPTYPDPPPIPNLGNILEAVKRSKVNALTSVPTFLELWSQSDDAVAFLASMEIVLFGGGPLSRHVGDKLASKGVNLHSGYGGTEFPCPTYMTPPPGMAEPTDWEYLPFDSKVPTRMVAQGDGMYELQILDSDSHPLLIKNMPDVPGYATSDLFEKHPTREGLWKIVGRADDLVILASGEKIVPGPIESKILTSPLVSGVILFGRGHNQAGILVEPRLEYVVNPLDDVASAEFRNMLWAIVEEANKEAPAYSRIFKEMILVTAQDKPMRRAAKGTVIRKATLADYAKEIDDLYARLESSEGDSVQLPKSWNEADLQEWLMAQAEGLSGRSQHREPDPDVDLFSQGFDSLSATFLRNRITEALRSSENSTMKTAAMSVPQDFVFANNTIRSLVLAIRNLLIPQAIDHAHQSHATIMDDLVKKYTTSMVKPERQDTPPLPPKATVLVTGTTGGLGSYILWMLLEDDQVERVYAFNRKSTKTALAARQNASFKERGLPTSLLTSSKLFLVEGEDAEDGLGLSNSLYEELRATCTHIIHNAWRLDFNLTVASFEPNIKGVRNLIDLALRSSYGVNFRFVFASSVSVAQGWPRDRGTFPEESDLPVDVAVGAGYGESKFVSEQLLAKAAECGLQTTTLRIGQICGGKSNGSWATTDWVPMLVKSSKALGCLPNAHGVVTWVTSDVVAQAVLDATLAKEGPPSALNILHPRPVPWSLIISGISSALAKIVDDGSNEPLPIVSFRQWVTLLEAKARDATEKDMKAIPALKILQFYQRMASSDEVLRASGRTDEETGMLPFVTEKAQSISATLREAPQLVEEDAERWIKYWHGKGLLY</sequence>
<dbReference type="Pfam" id="PF23562">
    <property type="entry name" value="AMP-binding_C_3"/>
    <property type="match status" value="1"/>
</dbReference>
<dbReference type="Gene3D" id="3.40.50.720">
    <property type="entry name" value="NAD(P)-binding Rossmann-like Domain"/>
    <property type="match status" value="1"/>
</dbReference>
<proteinExistence type="predicted"/>
<dbReference type="Pfam" id="PF07993">
    <property type="entry name" value="NAD_binding_4"/>
    <property type="match status" value="1"/>
</dbReference>
<dbReference type="InterPro" id="IPR000873">
    <property type="entry name" value="AMP-dep_synth/lig_dom"/>
</dbReference>
<dbReference type="PROSITE" id="PS00455">
    <property type="entry name" value="AMP_BINDING"/>
    <property type="match status" value="1"/>
</dbReference>
<dbReference type="STRING" id="670483.S7RI04"/>
<dbReference type="eggNOG" id="KOG1178">
    <property type="taxonomic scope" value="Eukaryota"/>
</dbReference>
<protein>
    <submittedName>
        <fullName evidence="4">Acetyl-CoA synthetase-like protein</fullName>
    </submittedName>
</protein>
<dbReference type="OrthoDB" id="429813at2759"/>
<evidence type="ECO:0000256" key="1">
    <source>
        <dbReference type="ARBA" id="ARBA00022450"/>
    </source>
</evidence>
<accession>S7RI04</accession>
<organism evidence="4 5">
    <name type="scientific">Gloeophyllum trabeum (strain ATCC 11539 / FP-39264 / Madison 617)</name>
    <name type="common">Brown rot fungus</name>
    <dbReference type="NCBI Taxonomy" id="670483"/>
    <lineage>
        <taxon>Eukaryota</taxon>
        <taxon>Fungi</taxon>
        <taxon>Dikarya</taxon>
        <taxon>Basidiomycota</taxon>
        <taxon>Agaricomycotina</taxon>
        <taxon>Agaricomycetes</taxon>
        <taxon>Gloeophyllales</taxon>
        <taxon>Gloeophyllaceae</taxon>
        <taxon>Gloeophyllum</taxon>
    </lineage>
</organism>
<dbReference type="SUPFAM" id="SSF47336">
    <property type="entry name" value="ACP-like"/>
    <property type="match status" value="1"/>
</dbReference>
<dbReference type="InterPro" id="IPR013120">
    <property type="entry name" value="FAR_NAD-bd"/>
</dbReference>
<dbReference type="HOGENOM" id="CLU_002220_1_0_1"/>
<name>S7RI04_GLOTA</name>
<dbReference type="SMART" id="SM00823">
    <property type="entry name" value="PKS_PP"/>
    <property type="match status" value="1"/>
</dbReference>
<dbReference type="OMA" id="VRICTET"/>
<dbReference type="InterPro" id="IPR020845">
    <property type="entry name" value="AMP-binding_CS"/>
</dbReference>
<evidence type="ECO:0000259" key="3">
    <source>
        <dbReference type="SMART" id="SM00823"/>
    </source>
</evidence>
<dbReference type="PANTHER" id="PTHR43439">
    <property type="entry name" value="PHENYLACETATE-COENZYME A LIGASE"/>
    <property type="match status" value="1"/>
</dbReference>
<dbReference type="Gene3D" id="3.40.50.12780">
    <property type="entry name" value="N-terminal domain of ligase-like"/>
    <property type="match status" value="1"/>
</dbReference>
<dbReference type="InterPro" id="IPR020806">
    <property type="entry name" value="PKS_PP-bd"/>
</dbReference>
<keyword evidence="1" id="KW-0596">Phosphopantetheine</keyword>
<dbReference type="Gene3D" id="1.10.1200.10">
    <property type="entry name" value="ACP-like"/>
    <property type="match status" value="1"/>
</dbReference>
<dbReference type="SUPFAM" id="SSF51735">
    <property type="entry name" value="NAD(P)-binding Rossmann-fold domains"/>
    <property type="match status" value="1"/>
</dbReference>
<evidence type="ECO:0000313" key="4">
    <source>
        <dbReference type="EMBL" id="EPQ52234.1"/>
    </source>
</evidence>
<dbReference type="SUPFAM" id="SSF56801">
    <property type="entry name" value="Acetyl-CoA synthetase-like"/>
    <property type="match status" value="1"/>
</dbReference>
<dbReference type="Pfam" id="PF00501">
    <property type="entry name" value="AMP-binding"/>
    <property type="match status" value="1"/>
</dbReference>
<dbReference type="GO" id="GO:0031177">
    <property type="term" value="F:phosphopantetheine binding"/>
    <property type="evidence" value="ECO:0007669"/>
    <property type="project" value="InterPro"/>
</dbReference>
<dbReference type="InterPro" id="IPR036291">
    <property type="entry name" value="NAD(P)-bd_dom_sf"/>
</dbReference>
<dbReference type="GeneID" id="19307633"/>
<dbReference type="PANTHER" id="PTHR43439:SF2">
    <property type="entry name" value="ENZYME, PUTATIVE (JCVI)-RELATED"/>
    <property type="match status" value="1"/>
</dbReference>